<dbReference type="SUPFAM" id="SSF56112">
    <property type="entry name" value="Protein kinase-like (PK-like)"/>
    <property type="match status" value="1"/>
</dbReference>
<dbReference type="Gene3D" id="1.10.510.10">
    <property type="entry name" value="Transferase(Phosphotransferase) domain 1"/>
    <property type="match status" value="1"/>
</dbReference>
<dbReference type="Gene3D" id="3.30.200.20">
    <property type="entry name" value="Phosphorylase Kinase, domain 1"/>
    <property type="match status" value="1"/>
</dbReference>
<feature type="compositionally biased region" description="Polar residues" evidence="4">
    <location>
        <begin position="518"/>
        <end position="529"/>
    </location>
</feature>
<dbReference type="CDD" id="cd14008">
    <property type="entry name" value="STKc_LKB1_CaMKK"/>
    <property type="match status" value="1"/>
</dbReference>
<dbReference type="STRING" id="356882.A0A423XA81"/>
<evidence type="ECO:0000259" key="5">
    <source>
        <dbReference type="PROSITE" id="PS50011"/>
    </source>
</evidence>
<comment type="caution">
    <text evidence="6">The sequence shown here is derived from an EMBL/GenBank/DDBJ whole genome shotgun (WGS) entry which is preliminary data.</text>
</comment>
<evidence type="ECO:0000313" key="7">
    <source>
        <dbReference type="Proteomes" id="UP000283895"/>
    </source>
</evidence>
<evidence type="ECO:0000256" key="4">
    <source>
        <dbReference type="SAM" id="MobiDB-lite"/>
    </source>
</evidence>
<dbReference type="PROSITE" id="PS50011">
    <property type="entry name" value="PROTEIN_KINASE_DOM"/>
    <property type="match status" value="1"/>
</dbReference>
<dbReference type="InterPro" id="IPR008271">
    <property type="entry name" value="Ser/Thr_kinase_AS"/>
</dbReference>
<feature type="compositionally biased region" description="Basic and acidic residues" evidence="4">
    <location>
        <begin position="584"/>
        <end position="596"/>
    </location>
</feature>
<keyword evidence="2 3" id="KW-0067">ATP-binding</keyword>
<dbReference type="Proteomes" id="UP000283895">
    <property type="component" value="Unassembled WGS sequence"/>
</dbReference>
<evidence type="ECO:0000256" key="2">
    <source>
        <dbReference type="ARBA" id="ARBA00022840"/>
    </source>
</evidence>
<keyword evidence="7" id="KW-1185">Reference proteome</keyword>
<feature type="compositionally biased region" description="Acidic residues" evidence="4">
    <location>
        <begin position="766"/>
        <end position="779"/>
    </location>
</feature>
<dbReference type="FunFam" id="3.30.200.20:FF:000447">
    <property type="entry name" value="Calcium/calmodulin dependent protein kinase"/>
    <property type="match status" value="1"/>
</dbReference>
<feature type="compositionally biased region" description="Low complexity" evidence="4">
    <location>
        <begin position="601"/>
        <end position="610"/>
    </location>
</feature>
<feature type="compositionally biased region" description="Basic residues" evidence="4">
    <location>
        <begin position="193"/>
        <end position="203"/>
    </location>
</feature>
<dbReference type="GO" id="GO:0035556">
    <property type="term" value="P:intracellular signal transduction"/>
    <property type="evidence" value="ECO:0007669"/>
    <property type="project" value="TreeGrafter"/>
</dbReference>
<evidence type="ECO:0000256" key="3">
    <source>
        <dbReference type="PROSITE-ProRule" id="PRU10141"/>
    </source>
</evidence>
<dbReference type="GO" id="GO:0004683">
    <property type="term" value="F:calcium/calmodulin-dependent protein kinase activity"/>
    <property type="evidence" value="ECO:0007669"/>
    <property type="project" value="TreeGrafter"/>
</dbReference>
<protein>
    <recommendedName>
        <fullName evidence="5">Protein kinase domain-containing protein</fullName>
    </recommendedName>
</protein>
<dbReference type="OrthoDB" id="68483at2759"/>
<feature type="compositionally biased region" description="Low complexity" evidence="4">
    <location>
        <begin position="707"/>
        <end position="718"/>
    </location>
</feature>
<dbReference type="GO" id="GO:0005737">
    <property type="term" value="C:cytoplasm"/>
    <property type="evidence" value="ECO:0007669"/>
    <property type="project" value="TreeGrafter"/>
</dbReference>
<dbReference type="Pfam" id="PF00069">
    <property type="entry name" value="Pkinase"/>
    <property type="match status" value="1"/>
</dbReference>
<dbReference type="InterPro" id="IPR011009">
    <property type="entry name" value="Kinase-like_dom_sf"/>
</dbReference>
<feature type="domain" description="Protein kinase" evidence="5">
    <location>
        <begin position="147"/>
        <end position="466"/>
    </location>
</feature>
<sequence>MPAQDGSLKTPDELVEPHLKQLVLDTGAALVLDGRERVDVDLVQDIPHAHGGRVGQHDEAQVGGGLVVVHAVLPGAVADEGVVLAAQLADYVAQAEDGAEDELGVVLGARRLGDGVVVARDVETLNARSEYTNDDPDGRSHLLINQYTIKEEIGRGSYGAVHLAVDQFGNEYAVKEFSKTRLRKRAQSNILRRGPRGPRRAPPRRPQQQPPPPPTTTISTVTSTGPGMDPTVSYQLRDQKNEEAKDALFLIREEIAIMKKLNHPNLVSLIEVLDDPEEDSLYMVLEMCKKGVVMRVGLDEAAEPYSEEVCRYWFRDLILGIEYLHAQGVVHRDIKPDNLLLTEDDVLKIVDFGVSEMFEKPEQMRTAKSAGSPAFLPPELCVARHGDVSGTAADVWSMGVSLFCLRYGHIPFNRPSVLEIYDAIKTETPELPEDENPHFRDLITRLMGKDPETRIKMHEIREHPWVTKEGTDPLLSAEENCSDPIDPPNELEVSHAFTRRMSHLLCVMRAISNFKSLLSSRSRQNSPRLTLSPMDADPNHGNHHSNGLTQMWTRHRPKPSMDEQELEALKRDNEEHAARLLEERKRVLGHRGDTNGRPEPSASAAASAATEDGDDDGSSSSKDRTPSHSAPPVLGIGPGGVLDYDDLVGGLSDEPTSMMTGTGMGMVVADSPTAVEFNVYDRAYEEEVERIRRSGGRPSVYMTRHLGSSSAGRSRAAAGDGGETTVDGDDDDVREGEGEAAVQKPNRFADLVAQTIRDTKAKVLGEEGEEGEGEGEGVQEEGGGEKTVEGSSTS</sequence>
<feature type="region of interest" description="Disordered" evidence="4">
    <location>
        <begin position="185"/>
        <end position="234"/>
    </location>
</feature>
<feature type="region of interest" description="Disordered" evidence="4">
    <location>
        <begin position="518"/>
        <end position="568"/>
    </location>
</feature>
<dbReference type="PANTHER" id="PTHR24346:SF77">
    <property type="entry name" value="SERINE THREONINE PROTEIN KINASE"/>
    <property type="match status" value="1"/>
</dbReference>
<accession>A0A423XA81</accession>
<reference evidence="6 7" key="1">
    <citation type="submission" date="2015-09" db="EMBL/GenBank/DDBJ databases">
        <title>Host preference determinants of Valsa canker pathogens revealed by comparative genomics.</title>
        <authorList>
            <person name="Yin Z."/>
            <person name="Huang L."/>
        </authorList>
    </citation>
    <scope>NUCLEOTIDE SEQUENCE [LARGE SCALE GENOMIC DNA]</scope>
    <source>
        <strain evidence="6 7">03-1</strain>
    </source>
</reference>
<feature type="binding site" evidence="3">
    <location>
        <position position="175"/>
    </location>
    <ligand>
        <name>ATP</name>
        <dbReference type="ChEBI" id="CHEBI:30616"/>
    </ligand>
</feature>
<evidence type="ECO:0000313" key="6">
    <source>
        <dbReference type="EMBL" id="ROW12810.1"/>
    </source>
</evidence>
<dbReference type="SMART" id="SM00220">
    <property type="entry name" value="S_TKc"/>
    <property type="match status" value="1"/>
</dbReference>
<gene>
    <name evidence="6" type="ORF">VMCG_00780</name>
</gene>
<dbReference type="PROSITE" id="PS00107">
    <property type="entry name" value="PROTEIN_KINASE_ATP"/>
    <property type="match status" value="1"/>
</dbReference>
<name>A0A423XA81_9PEZI</name>
<evidence type="ECO:0000256" key="1">
    <source>
        <dbReference type="ARBA" id="ARBA00022741"/>
    </source>
</evidence>
<organism evidence="6 7">
    <name type="scientific">Cytospora schulzeri</name>
    <dbReference type="NCBI Taxonomy" id="448051"/>
    <lineage>
        <taxon>Eukaryota</taxon>
        <taxon>Fungi</taxon>
        <taxon>Dikarya</taxon>
        <taxon>Ascomycota</taxon>
        <taxon>Pezizomycotina</taxon>
        <taxon>Sordariomycetes</taxon>
        <taxon>Sordariomycetidae</taxon>
        <taxon>Diaporthales</taxon>
        <taxon>Cytosporaceae</taxon>
        <taxon>Cytospora</taxon>
    </lineage>
</organism>
<dbReference type="PANTHER" id="PTHR24346">
    <property type="entry name" value="MAP/MICROTUBULE AFFINITY-REGULATING KINASE"/>
    <property type="match status" value="1"/>
</dbReference>
<dbReference type="GO" id="GO:0005524">
    <property type="term" value="F:ATP binding"/>
    <property type="evidence" value="ECO:0007669"/>
    <property type="project" value="UniProtKB-UniRule"/>
</dbReference>
<dbReference type="PROSITE" id="PS00108">
    <property type="entry name" value="PROTEIN_KINASE_ST"/>
    <property type="match status" value="1"/>
</dbReference>
<feature type="region of interest" description="Disordered" evidence="4">
    <location>
        <begin position="699"/>
        <end position="794"/>
    </location>
</feature>
<dbReference type="FunFam" id="1.10.510.10:FF:000995">
    <property type="entry name" value="BcCMK3, calcium/calmodulin-dependent protein kinase"/>
    <property type="match status" value="1"/>
</dbReference>
<feature type="compositionally biased region" description="Pro residues" evidence="4">
    <location>
        <begin position="204"/>
        <end position="215"/>
    </location>
</feature>
<dbReference type="AlphaFoldDB" id="A0A423XA81"/>
<dbReference type="GO" id="GO:0005516">
    <property type="term" value="F:calmodulin binding"/>
    <property type="evidence" value="ECO:0007669"/>
    <property type="project" value="TreeGrafter"/>
</dbReference>
<keyword evidence="1 3" id="KW-0547">Nucleotide-binding</keyword>
<dbReference type="InterPro" id="IPR017441">
    <property type="entry name" value="Protein_kinase_ATP_BS"/>
</dbReference>
<dbReference type="EMBL" id="LKEA01000001">
    <property type="protein sequence ID" value="ROW12810.1"/>
    <property type="molecule type" value="Genomic_DNA"/>
</dbReference>
<feature type="region of interest" description="Disordered" evidence="4">
    <location>
        <begin position="584"/>
        <end position="648"/>
    </location>
</feature>
<dbReference type="InterPro" id="IPR000719">
    <property type="entry name" value="Prot_kinase_dom"/>
</dbReference>
<proteinExistence type="predicted"/>